<reference evidence="1 2" key="2">
    <citation type="submission" date="2018-11" db="EMBL/GenBank/DDBJ databases">
        <authorList>
            <consortium name="Pathogen Informatics"/>
        </authorList>
    </citation>
    <scope>NUCLEOTIDE SEQUENCE [LARGE SCALE GENOMIC DNA]</scope>
    <source>
        <strain evidence="1 2">MHpl1</strain>
    </source>
</reference>
<accession>A0A0N4X3A8</accession>
<evidence type="ECO:0000313" key="1">
    <source>
        <dbReference type="EMBL" id="VDO73528.1"/>
    </source>
</evidence>
<evidence type="ECO:0000313" key="3">
    <source>
        <dbReference type="WBParaSite" id="HPLM_0001885001-mRNA-1"/>
    </source>
</evidence>
<dbReference type="AlphaFoldDB" id="A0A0N4X3A8"/>
<protein>
    <submittedName>
        <fullName evidence="3">Secreted protein</fullName>
    </submittedName>
</protein>
<gene>
    <name evidence="1" type="ORF">HPLM_LOCUS18842</name>
</gene>
<organism evidence="3">
    <name type="scientific">Haemonchus placei</name>
    <name type="common">Barber's pole worm</name>
    <dbReference type="NCBI Taxonomy" id="6290"/>
    <lineage>
        <taxon>Eukaryota</taxon>
        <taxon>Metazoa</taxon>
        <taxon>Ecdysozoa</taxon>
        <taxon>Nematoda</taxon>
        <taxon>Chromadorea</taxon>
        <taxon>Rhabditida</taxon>
        <taxon>Rhabditina</taxon>
        <taxon>Rhabditomorpha</taxon>
        <taxon>Strongyloidea</taxon>
        <taxon>Trichostrongylidae</taxon>
        <taxon>Haemonchus</taxon>
    </lineage>
</organism>
<name>A0A0N4X3A8_HAEPC</name>
<reference evidence="3" key="1">
    <citation type="submission" date="2017-02" db="UniProtKB">
        <authorList>
            <consortium name="WormBaseParasite"/>
        </authorList>
    </citation>
    <scope>IDENTIFICATION</scope>
</reference>
<dbReference type="EMBL" id="UZAF01020864">
    <property type="protein sequence ID" value="VDO73528.1"/>
    <property type="molecule type" value="Genomic_DNA"/>
</dbReference>
<keyword evidence="2" id="KW-1185">Reference proteome</keyword>
<dbReference type="WBParaSite" id="HPLM_0001885001-mRNA-1">
    <property type="protein sequence ID" value="HPLM_0001885001-mRNA-1"/>
    <property type="gene ID" value="HPLM_0001885001"/>
</dbReference>
<proteinExistence type="predicted"/>
<sequence length="67" mass="7506">MVRRLLYVGLLLYCISGAVGSLTKSLIVSLSSKWNSTSLIAEIRYVPLFLLHRLGRVKLCLKSDLKV</sequence>
<dbReference type="Proteomes" id="UP000268014">
    <property type="component" value="Unassembled WGS sequence"/>
</dbReference>
<evidence type="ECO:0000313" key="2">
    <source>
        <dbReference type="Proteomes" id="UP000268014"/>
    </source>
</evidence>